<dbReference type="CDD" id="cd07331">
    <property type="entry name" value="M48C_Oma1_like"/>
    <property type="match status" value="1"/>
</dbReference>
<keyword evidence="7" id="KW-1133">Transmembrane helix</keyword>
<keyword evidence="10" id="KW-1185">Reference proteome</keyword>
<evidence type="ECO:0000313" key="10">
    <source>
        <dbReference type="Proteomes" id="UP001304243"/>
    </source>
</evidence>
<dbReference type="AlphaFoldDB" id="A0AAN7HX73"/>
<gene>
    <name evidence="9" type="ORF">ATC70_006405</name>
</gene>
<evidence type="ECO:0000313" key="9">
    <source>
        <dbReference type="EMBL" id="KAK4510232.1"/>
    </source>
</evidence>
<keyword evidence="7" id="KW-0472">Membrane</keyword>
<evidence type="ECO:0000256" key="4">
    <source>
        <dbReference type="ARBA" id="ARBA00022801"/>
    </source>
</evidence>
<dbReference type="PANTHER" id="PTHR22726">
    <property type="entry name" value="METALLOENDOPEPTIDASE OMA1"/>
    <property type="match status" value="1"/>
</dbReference>
<dbReference type="GeneID" id="89950091"/>
<dbReference type="PANTHER" id="PTHR22726:SF18">
    <property type="entry name" value="PEPTIDASE M48 DOMAIN-CONTAINING PROTEIN"/>
    <property type="match status" value="1"/>
</dbReference>
<sequence>MFQHFLQRQSTRIFSRQPLSLCSGCYRQQKTTLLPKRLPATRGFHTTRPTKVPIVPIPAIILGALKTGKLVSLVSLSSKTSLTLLPHTFRRGSKGDLIAKVLAGIPLFGFTLLLVVGLDQAPNTSRLRLIYLSEEEEAEIVEAEIDTLLEAQSGLVAPKDSEVVMWLQTIVDNLAGPAVDDIRDPVRRYADDNHALQRSRQIQVVPSNLPTSGEVDVMVSTEQEEEEFRPAIPKRDFEVNVIWDSTTVNAMCAGSRLIVYNLLIHYMDYDTTRMAVILSHEIAHSLQRHFVEQHGFASLMFMLGDITRGVFWMITESMGPYVNQKINEYISTFITLETQTTYNRKLEKEADLVGLKILAKAGYDPRAAVDVWQRMADLESELGEDLKNNKDPVVQSRAVAAAKRSIPATTTPKAEEKYEDLEYGVREFLDSLVNSWFGSSHPPNIERIEYMQEHLEEAILIYEQALKMNGPPKEFIFSEDLQNKMELTNVSSHGVIRYVASWLSSLYSWSSNTKNNDTTLAMD</sequence>
<keyword evidence="6" id="KW-0482">Metalloprotease</keyword>
<evidence type="ECO:0000256" key="1">
    <source>
        <dbReference type="ARBA" id="ARBA00001947"/>
    </source>
</evidence>
<dbReference type="RefSeq" id="XP_064676898.1">
    <property type="nucleotide sequence ID" value="XM_064825680.1"/>
</dbReference>
<comment type="caution">
    <text evidence="9">The sequence shown here is derived from an EMBL/GenBank/DDBJ whole genome shotgun (WGS) entry which is preliminary data.</text>
</comment>
<accession>A0AAN7HX73</accession>
<keyword evidence="7" id="KW-0812">Transmembrane</keyword>
<name>A0AAN7HX73_9FUNG</name>
<dbReference type="GO" id="GO:0005743">
    <property type="term" value="C:mitochondrial inner membrane"/>
    <property type="evidence" value="ECO:0007669"/>
    <property type="project" value="TreeGrafter"/>
</dbReference>
<feature type="transmembrane region" description="Helical" evidence="7">
    <location>
        <begin position="97"/>
        <end position="118"/>
    </location>
</feature>
<dbReference type="Pfam" id="PF01435">
    <property type="entry name" value="Peptidase_M48"/>
    <property type="match status" value="1"/>
</dbReference>
<dbReference type="EMBL" id="JASEJX010000034">
    <property type="protein sequence ID" value="KAK4510232.1"/>
    <property type="molecule type" value="Genomic_DNA"/>
</dbReference>
<evidence type="ECO:0000259" key="8">
    <source>
        <dbReference type="Pfam" id="PF01435"/>
    </source>
</evidence>
<organism evidence="9 10">
    <name type="scientific">Mucor velutinosus</name>
    <dbReference type="NCBI Taxonomy" id="708070"/>
    <lineage>
        <taxon>Eukaryota</taxon>
        <taxon>Fungi</taxon>
        <taxon>Fungi incertae sedis</taxon>
        <taxon>Mucoromycota</taxon>
        <taxon>Mucoromycotina</taxon>
        <taxon>Mucoromycetes</taxon>
        <taxon>Mucorales</taxon>
        <taxon>Mucorineae</taxon>
        <taxon>Mucoraceae</taxon>
        <taxon>Mucor</taxon>
    </lineage>
</organism>
<protein>
    <recommendedName>
        <fullName evidence="8">Peptidase M48 domain-containing protein</fullName>
    </recommendedName>
</protein>
<dbReference type="InterPro" id="IPR051156">
    <property type="entry name" value="Mito/Outer_Membr_Metalloprot"/>
</dbReference>
<evidence type="ECO:0000256" key="7">
    <source>
        <dbReference type="SAM" id="Phobius"/>
    </source>
</evidence>
<dbReference type="GO" id="GO:0004222">
    <property type="term" value="F:metalloendopeptidase activity"/>
    <property type="evidence" value="ECO:0007669"/>
    <property type="project" value="InterPro"/>
</dbReference>
<evidence type="ECO:0000256" key="5">
    <source>
        <dbReference type="ARBA" id="ARBA00022833"/>
    </source>
</evidence>
<dbReference type="Proteomes" id="UP001304243">
    <property type="component" value="Unassembled WGS sequence"/>
</dbReference>
<evidence type="ECO:0000256" key="6">
    <source>
        <dbReference type="ARBA" id="ARBA00023049"/>
    </source>
</evidence>
<keyword evidence="2" id="KW-0645">Protease</keyword>
<evidence type="ECO:0000256" key="2">
    <source>
        <dbReference type="ARBA" id="ARBA00022670"/>
    </source>
</evidence>
<keyword evidence="3" id="KW-0479">Metal-binding</keyword>
<comment type="cofactor">
    <cofactor evidence="1">
        <name>Zn(2+)</name>
        <dbReference type="ChEBI" id="CHEBI:29105"/>
    </cofactor>
</comment>
<dbReference type="GO" id="GO:0034982">
    <property type="term" value="P:mitochondrial protein processing"/>
    <property type="evidence" value="ECO:0007669"/>
    <property type="project" value="TreeGrafter"/>
</dbReference>
<evidence type="ECO:0000256" key="3">
    <source>
        <dbReference type="ARBA" id="ARBA00022723"/>
    </source>
</evidence>
<reference evidence="9 10" key="1">
    <citation type="submission" date="2022-11" db="EMBL/GenBank/DDBJ databases">
        <title>Mucor velutinosus strain NIH1002 WGS.</title>
        <authorList>
            <person name="Subramanian P."/>
            <person name="Mullikin J.C."/>
            <person name="Segre J.A."/>
            <person name="Zelazny A.M."/>
        </authorList>
    </citation>
    <scope>NUCLEOTIDE SEQUENCE [LARGE SCALE GENOMIC DNA]</scope>
    <source>
        <strain evidence="9 10">NIH1002</strain>
    </source>
</reference>
<proteinExistence type="predicted"/>
<feature type="domain" description="Peptidase M48" evidence="8">
    <location>
        <begin position="232"/>
        <end position="453"/>
    </location>
</feature>
<dbReference type="InterPro" id="IPR001915">
    <property type="entry name" value="Peptidase_M48"/>
</dbReference>
<keyword evidence="5" id="KW-0862">Zinc</keyword>
<dbReference type="GO" id="GO:0006515">
    <property type="term" value="P:protein quality control for misfolded or incompletely synthesized proteins"/>
    <property type="evidence" value="ECO:0007669"/>
    <property type="project" value="TreeGrafter"/>
</dbReference>
<dbReference type="GO" id="GO:0046872">
    <property type="term" value="F:metal ion binding"/>
    <property type="evidence" value="ECO:0007669"/>
    <property type="project" value="UniProtKB-KW"/>
</dbReference>
<keyword evidence="4" id="KW-0378">Hydrolase</keyword>